<feature type="region of interest" description="Disordered" evidence="1">
    <location>
        <begin position="425"/>
        <end position="450"/>
    </location>
</feature>
<gene>
    <name evidence="3" type="ORF">CYMTET_56821</name>
</gene>
<name>A0AAE0BBX6_9CHLO</name>
<feature type="region of interest" description="Disordered" evidence="1">
    <location>
        <begin position="1"/>
        <end position="23"/>
    </location>
</feature>
<accession>A0AAE0BBX6</accession>
<dbReference type="PROSITE" id="PS50042">
    <property type="entry name" value="CNMP_BINDING_3"/>
    <property type="match status" value="1"/>
</dbReference>
<dbReference type="Gene3D" id="2.60.120.10">
    <property type="entry name" value="Jelly Rolls"/>
    <property type="match status" value="1"/>
</dbReference>
<dbReference type="AlphaFoldDB" id="A0AAE0BBX6"/>
<dbReference type="InterPro" id="IPR014710">
    <property type="entry name" value="RmlC-like_jellyroll"/>
</dbReference>
<proteinExistence type="predicted"/>
<evidence type="ECO:0000313" key="4">
    <source>
        <dbReference type="Proteomes" id="UP001190700"/>
    </source>
</evidence>
<dbReference type="Proteomes" id="UP001190700">
    <property type="component" value="Unassembled WGS sequence"/>
</dbReference>
<feature type="domain" description="Cyclic nucleotide-binding" evidence="2">
    <location>
        <begin position="463"/>
        <end position="518"/>
    </location>
</feature>
<evidence type="ECO:0000313" key="3">
    <source>
        <dbReference type="EMBL" id="KAK3232849.1"/>
    </source>
</evidence>
<feature type="compositionally biased region" description="Polar residues" evidence="1">
    <location>
        <begin position="441"/>
        <end position="450"/>
    </location>
</feature>
<comment type="caution">
    <text evidence="3">The sequence shown here is derived from an EMBL/GenBank/DDBJ whole genome shotgun (WGS) entry which is preliminary data.</text>
</comment>
<dbReference type="InterPro" id="IPR000595">
    <property type="entry name" value="cNMP-bd_dom"/>
</dbReference>
<feature type="region of interest" description="Disordered" evidence="1">
    <location>
        <begin position="354"/>
        <end position="400"/>
    </location>
</feature>
<organism evidence="3 4">
    <name type="scientific">Cymbomonas tetramitiformis</name>
    <dbReference type="NCBI Taxonomy" id="36881"/>
    <lineage>
        <taxon>Eukaryota</taxon>
        <taxon>Viridiplantae</taxon>
        <taxon>Chlorophyta</taxon>
        <taxon>Pyramimonadophyceae</taxon>
        <taxon>Pyramimonadales</taxon>
        <taxon>Pyramimonadaceae</taxon>
        <taxon>Cymbomonas</taxon>
    </lineage>
</organism>
<feature type="non-terminal residue" evidence="3">
    <location>
        <position position="530"/>
    </location>
</feature>
<protein>
    <recommendedName>
        <fullName evidence="2">Cyclic nucleotide-binding domain-containing protein</fullName>
    </recommendedName>
</protein>
<sequence length="530" mass="58971">MEWDTMLPQAQSNSEKSEVTEARVPVPDLLCKSPEFDTERIQNLTASTRVIARGAMQHAENFSTALARAHAFAEEDKAFEEKNFRELHENEHSEFGGLLKQHEAAQRQLQSRSERAVLEQVFVGAFRNRAFKNCAQLITSPPTDIPSEGGLPEEQVELLQEATSPSSPLLQEATPPSSPDAPLRRPTFKRKGDVQLDLMGMEQQVKNGNWRLYSEQLGAMQGLLQDLRADFPRRLHDAESQTSSVLVNKLVHMYAAPLRDVLKRTEYDWLHIAAIATAGCDFFRELHSPSLENAPDQETSRKTHGLAMALPNLDSVAWRSHYSPGIPVTHFHIMITGHAVLLPESTISSISWQRAETSRKPVVRRSKHLSRSFPSSPVRDRRQFKAPPSPPPAALTARPQDMLTRLTSNPSPGRDAWRQTCDAFSRPSKLETELSTPPPNTARTELWSSPSGPSSAAHMYLAGMGFGYKSLENGCDSAASVVAAKSCRVFKMDKAAFQRTLGHPKFGLVAIRSDFLQTEVKAFCSTTENQ</sequence>
<dbReference type="EMBL" id="LGRX02035869">
    <property type="protein sequence ID" value="KAK3232849.1"/>
    <property type="molecule type" value="Genomic_DNA"/>
</dbReference>
<keyword evidence="4" id="KW-1185">Reference proteome</keyword>
<feature type="compositionally biased region" description="Basic residues" evidence="1">
    <location>
        <begin position="361"/>
        <end position="370"/>
    </location>
</feature>
<feature type="region of interest" description="Disordered" evidence="1">
    <location>
        <begin position="160"/>
        <end position="187"/>
    </location>
</feature>
<evidence type="ECO:0000259" key="2">
    <source>
        <dbReference type="PROSITE" id="PS50042"/>
    </source>
</evidence>
<reference evidence="3 4" key="1">
    <citation type="journal article" date="2015" name="Genome Biol. Evol.">
        <title>Comparative Genomics of a Bacterivorous Green Alga Reveals Evolutionary Causalities and Consequences of Phago-Mixotrophic Mode of Nutrition.</title>
        <authorList>
            <person name="Burns J.A."/>
            <person name="Paasch A."/>
            <person name="Narechania A."/>
            <person name="Kim E."/>
        </authorList>
    </citation>
    <scope>NUCLEOTIDE SEQUENCE [LARGE SCALE GENOMIC DNA]</scope>
    <source>
        <strain evidence="3 4">PLY_AMNH</strain>
    </source>
</reference>
<evidence type="ECO:0000256" key="1">
    <source>
        <dbReference type="SAM" id="MobiDB-lite"/>
    </source>
</evidence>